<evidence type="ECO:0000313" key="7">
    <source>
        <dbReference type="Proteomes" id="UP000249720"/>
    </source>
</evidence>
<dbReference type="OrthoDB" id="9777288at2"/>
<dbReference type="GO" id="GO:0030267">
    <property type="term" value="F:glyoxylate reductase (NADPH) activity"/>
    <property type="evidence" value="ECO:0007669"/>
    <property type="project" value="TreeGrafter"/>
</dbReference>
<dbReference type="SUPFAM" id="SSF51735">
    <property type="entry name" value="NAD(P)-binding Rossmann-fold domains"/>
    <property type="match status" value="1"/>
</dbReference>
<feature type="domain" description="D-isomer specific 2-hydroxyacid dehydrogenase NAD-binding" evidence="5">
    <location>
        <begin position="107"/>
        <end position="288"/>
    </location>
</feature>
<dbReference type="GO" id="GO:0005829">
    <property type="term" value="C:cytosol"/>
    <property type="evidence" value="ECO:0007669"/>
    <property type="project" value="TreeGrafter"/>
</dbReference>
<dbReference type="PROSITE" id="PS00671">
    <property type="entry name" value="D_2_HYDROXYACID_DH_3"/>
    <property type="match status" value="1"/>
</dbReference>
<dbReference type="GO" id="GO:0051287">
    <property type="term" value="F:NAD binding"/>
    <property type="evidence" value="ECO:0007669"/>
    <property type="project" value="InterPro"/>
</dbReference>
<dbReference type="InterPro" id="IPR050223">
    <property type="entry name" value="D-isomer_2-hydroxyacid_DH"/>
</dbReference>
<evidence type="ECO:0000256" key="2">
    <source>
        <dbReference type="ARBA" id="ARBA00023027"/>
    </source>
</evidence>
<evidence type="ECO:0000313" key="6">
    <source>
        <dbReference type="EMBL" id="PZX61451.1"/>
    </source>
</evidence>
<dbReference type="Gene3D" id="3.40.50.720">
    <property type="entry name" value="NAD(P)-binding Rossmann-like Domain"/>
    <property type="match status" value="2"/>
</dbReference>
<dbReference type="Pfam" id="PF00389">
    <property type="entry name" value="2-Hacid_dh"/>
    <property type="match status" value="1"/>
</dbReference>
<gene>
    <name evidence="6" type="ORF">LX80_02181</name>
</gene>
<dbReference type="PANTHER" id="PTHR10996:SF178">
    <property type="entry name" value="2-HYDROXYACID DEHYDROGENASE YGL185C-RELATED"/>
    <property type="match status" value="1"/>
</dbReference>
<evidence type="ECO:0000256" key="1">
    <source>
        <dbReference type="ARBA" id="ARBA00023002"/>
    </source>
</evidence>
<accession>A0A2W7RMG3</accession>
<evidence type="ECO:0000256" key="3">
    <source>
        <dbReference type="RuleBase" id="RU003719"/>
    </source>
</evidence>
<dbReference type="InterPro" id="IPR029753">
    <property type="entry name" value="D-isomer_DH_CS"/>
</dbReference>
<dbReference type="Pfam" id="PF02826">
    <property type="entry name" value="2-Hacid_dh_C"/>
    <property type="match status" value="1"/>
</dbReference>
<dbReference type="RefSeq" id="WP_111296370.1">
    <property type="nucleotide sequence ID" value="NZ_QKZV01000007.1"/>
</dbReference>
<dbReference type="Proteomes" id="UP000249720">
    <property type="component" value="Unassembled WGS sequence"/>
</dbReference>
<dbReference type="EMBL" id="QKZV01000007">
    <property type="protein sequence ID" value="PZX61451.1"/>
    <property type="molecule type" value="Genomic_DNA"/>
</dbReference>
<dbReference type="InterPro" id="IPR006140">
    <property type="entry name" value="D-isomer_DH_NAD-bd"/>
</dbReference>
<protein>
    <submittedName>
        <fullName evidence="6">D-3-phosphoglycerate dehydrogenase</fullName>
    </submittedName>
</protein>
<proteinExistence type="inferred from homology"/>
<keyword evidence="2" id="KW-0520">NAD</keyword>
<keyword evidence="7" id="KW-1185">Reference proteome</keyword>
<dbReference type="AlphaFoldDB" id="A0A2W7RMG3"/>
<dbReference type="PANTHER" id="PTHR10996">
    <property type="entry name" value="2-HYDROXYACID DEHYDROGENASE-RELATED"/>
    <property type="match status" value="1"/>
</dbReference>
<keyword evidence="1 3" id="KW-0560">Oxidoreductase</keyword>
<comment type="caution">
    <text evidence="6">The sequence shown here is derived from an EMBL/GenBank/DDBJ whole genome shotgun (WGS) entry which is preliminary data.</text>
</comment>
<sequence>MQPQVIITAKCHPVLNETLEKNGWEVIYKPGIQYNELLAIIGKANGLIVTTKLAIDKPMLDAAKELKWIGRLGSGMEMIDVPYAESKHIVCVSSPEGNRNAVAEQGLGMLLNLMNNITKSYLEVKNGIWQRDANRGEELYGRTVGIIGYGNNGSAFAELLAPFKVTVLAYDKYKSDFAKGYVHEANLEQIQRYADVISLHVPLTDETYHLADTHFFNELQRTPYFLNLCRGKVTNTAALIEALKNKKIKGAALDVLENEQLNNYNAQEKEQLNWLLQQPNVLITPHIAGYSHEALYKMATVVLTKLGFKY</sequence>
<dbReference type="InterPro" id="IPR036291">
    <property type="entry name" value="NAD(P)-bd_dom_sf"/>
</dbReference>
<dbReference type="GO" id="GO:0016618">
    <property type="term" value="F:hydroxypyruvate reductase [NAD(P)H] activity"/>
    <property type="evidence" value="ECO:0007669"/>
    <property type="project" value="TreeGrafter"/>
</dbReference>
<reference evidence="6 7" key="1">
    <citation type="submission" date="2018-06" db="EMBL/GenBank/DDBJ databases">
        <title>Genomic Encyclopedia of Archaeal and Bacterial Type Strains, Phase II (KMG-II): from individual species to whole genera.</title>
        <authorList>
            <person name="Goeker M."/>
        </authorList>
    </citation>
    <scope>NUCLEOTIDE SEQUENCE [LARGE SCALE GENOMIC DNA]</scope>
    <source>
        <strain evidence="6 7">DSM 23241</strain>
    </source>
</reference>
<name>A0A2W7RMG3_9BACT</name>
<dbReference type="InterPro" id="IPR006139">
    <property type="entry name" value="D-isomer_2_OHA_DH_cat_dom"/>
</dbReference>
<dbReference type="SUPFAM" id="SSF52283">
    <property type="entry name" value="Formate/glycerate dehydrogenase catalytic domain-like"/>
    <property type="match status" value="1"/>
</dbReference>
<feature type="domain" description="D-isomer specific 2-hydroxyacid dehydrogenase catalytic" evidence="4">
    <location>
        <begin position="5"/>
        <end position="305"/>
    </location>
</feature>
<organism evidence="6 7">
    <name type="scientific">Hydrotalea sandarakina</name>
    <dbReference type="NCBI Taxonomy" id="1004304"/>
    <lineage>
        <taxon>Bacteria</taxon>
        <taxon>Pseudomonadati</taxon>
        <taxon>Bacteroidota</taxon>
        <taxon>Chitinophagia</taxon>
        <taxon>Chitinophagales</taxon>
        <taxon>Chitinophagaceae</taxon>
        <taxon>Hydrotalea</taxon>
    </lineage>
</organism>
<evidence type="ECO:0000259" key="4">
    <source>
        <dbReference type="Pfam" id="PF00389"/>
    </source>
</evidence>
<evidence type="ECO:0000259" key="5">
    <source>
        <dbReference type="Pfam" id="PF02826"/>
    </source>
</evidence>
<comment type="similarity">
    <text evidence="3">Belongs to the D-isomer specific 2-hydroxyacid dehydrogenase family.</text>
</comment>